<dbReference type="InterPro" id="IPR006076">
    <property type="entry name" value="FAD-dep_OxRdtase"/>
</dbReference>
<sequence length="536" mass="57712">MSQTAAPPPVTTDRDRLLHDLEALSEVDLIVIGGGASGLGVALDARLRGLSVLLLESCDFAGGTSSRATKLVHGGVRYLAQGNIGLVREALHERRALLNNAPHLAQPLAFVMPAYRPWEVPFYGTGLKVYDALAGSASLGRTEWLGRARTAAQLPGLQTAGLFGGVKYWDGQFDDARLGLTLARTAAVQGALVLNYCPVIDVLHENGRVGGVRWRDALDTGGRREGTVRARCVINATGVWVDDLRRLDDAARGQDTTPMVAPSQGVHLVVDRSFMPSTEALLVPRTRDGRVLFAVPWLGHLILGTTDTPRDAVVREPRALPEEVAFILNESAHVLARAPRVEDVLSVWVGLRPLVRPAHEDEGGTKAISREHTVRVSPSGLVTVTGGKWTTYRSMAEDVLRHCRDAGLVPDLPPCRTARFPLLGAPPPDAPATRLTDPPGLHVYGTEAVDVQALPGAGNDLGLGLSEAMVRHAARREYARTVEDVLARRHRMLFLHAARAIEAAPMVSRILAEEIGSDGDLDAFLALAEQYRCVPT</sequence>
<evidence type="ECO:0000256" key="4">
    <source>
        <dbReference type="ARBA" id="ARBA00022798"/>
    </source>
</evidence>
<evidence type="ECO:0000256" key="2">
    <source>
        <dbReference type="ARBA" id="ARBA00007330"/>
    </source>
</evidence>
<evidence type="ECO:0000313" key="9">
    <source>
        <dbReference type="EMBL" id="MCZ4330670.1"/>
    </source>
</evidence>
<evidence type="ECO:0000259" key="8">
    <source>
        <dbReference type="Pfam" id="PF16901"/>
    </source>
</evidence>
<name>A0ABT4M5T9_9BURK</name>
<keyword evidence="6" id="KW-0560">Oxidoreductase</keyword>
<comment type="cofactor">
    <cofactor evidence="1">
        <name>FAD</name>
        <dbReference type="ChEBI" id="CHEBI:57692"/>
    </cofactor>
</comment>
<reference evidence="9" key="1">
    <citation type="submission" date="2022-12" db="EMBL/GenBank/DDBJ databases">
        <title>Bacterial isolates from different developmental stages of Nematostella vectensis.</title>
        <authorList>
            <person name="Fraune S."/>
        </authorList>
    </citation>
    <scope>NUCLEOTIDE SEQUENCE</scope>
    <source>
        <strain evidence="9">G21619-S1</strain>
    </source>
</reference>
<dbReference type="Gene3D" id="1.10.8.870">
    <property type="entry name" value="Alpha-glycerophosphate oxidase, cap domain"/>
    <property type="match status" value="1"/>
</dbReference>
<dbReference type="Proteomes" id="UP001068379">
    <property type="component" value="Unassembled WGS sequence"/>
</dbReference>
<dbReference type="PROSITE" id="PS00978">
    <property type="entry name" value="FAD_G3PDH_2"/>
    <property type="match status" value="1"/>
</dbReference>
<dbReference type="PANTHER" id="PTHR11985:SF35">
    <property type="entry name" value="ANAEROBIC GLYCEROL-3-PHOSPHATE DEHYDROGENASE SUBUNIT A"/>
    <property type="match status" value="1"/>
</dbReference>
<dbReference type="SUPFAM" id="SSF51905">
    <property type="entry name" value="FAD/NAD(P)-binding domain"/>
    <property type="match status" value="1"/>
</dbReference>
<dbReference type="Gene3D" id="3.50.50.60">
    <property type="entry name" value="FAD/NAD(P)-binding domain"/>
    <property type="match status" value="1"/>
</dbReference>
<protein>
    <submittedName>
        <fullName evidence="9">Glycerol-3-phosphate dehydrogenase/oxidase</fullName>
    </submittedName>
</protein>
<comment type="caution">
    <text evidence="9">The sequence shown here is derived from an EMBL/GenBank/DDBJ whole genome shotgun (WGS) entry which is preliminary data.</text>
</comment>
<evidence type="ECO:0000256" key="6">
    <source>
        <dbReference type="ARBA" id="ARBA00023002"/>
    </source>
</evidence>
<dbReference type="RefSeq" id="WP_269359459.1">
    <property type="nucleotide sequence ID" value="NZ_JAPWHE010000009.1"/>
</dbReference>
<evidence type="ECO:0000259" key="7">
    <source>
        <dbReference type="Pfam" id="PF01266"/>
    </source>
</evidence>
<dbReference type="PRINTS" id="PR01001">
    <property type="entry name" value="FADG3PDH"/>
</dbReference>
<proteinExistence type="inferred from homology"/>
<keyword evidence="3" id="KW-0285">Flavoprotein</keyword>
<keyword evidence="5" id="KW-0274">FAD</keyword>
<dbReference type="InterPro" id="IPR036188">
    <property type="entry name" value="FAD/NAD-bd_sf"/>
</dbReference>
<dbReference type="InterPro" id="IPR031656">
    <property type="entry name" value="DAO_C"/>
</dbReference>
<dbReference type="Gene3D" id="3.30.9.10">
    <property type="entry name" value="D-Amino Acid Oxidase, subunit A, domain 2"/>
    <property type="match status" value="1"/>
</dbReference>
<feature type="domain" description="Alpha-glycerophosphate oxidase C-terminal" evidence="8">
    <location>
        <begin position="442"/>
        <end position="518"/>
    </location>
</feature>
<keyword evidence="4" id="KW-0319">Glycerol metabolism</keyword>
<gene>
    <name evidence="9" type="ORF">O4H32_12000</name>
</gene>
<dbReference type="EMBL" id="JAPWHE010000009">
    <property type="protein sequence ID" value="MCZ4330670.1"/>
    <property type="molecule type" value="Genomic_DNA"/>
</dbReference>
<dbReference type="InterPro" id="IPR038299">
    <property type="entry name" value="DAO_C_sf"/>
</dbReference>
<evidence type="ECO:0000256" key="3">
    <source>
        <dbReference type="ARBA" id="ARBA00022630"/>
    </source>
</evidence>
<dbReference type="PANTHER" id="PTHR11985">
    <property type="entry name" value="GLYCEROL-3-PHOSPHATE DEHYDROGENASE"/>
    <property type="match status" value="1"/>
</dbReference>
<accession>A0ABT4M5T9</accession>
<evidence type="ECO:0000313" key="10">
    <source>
        <dbReference type="Proteomes" id="UP001068379"/>
    </source>
</evidence>
<comment type="similarity">
    <text evidence="2">Belongs to the FAD-dependent glycerol-3-phosphate dehydrogenase family.</text>
</comment>
<evidence type="ECO:0000256" key="5">
    <source>
        <dbReference type="ARBA" id="ARBA00022827"/>
    </source>
</evidence>
<dbReference type="InterPro" id="IPR000447">
    <property type="entry name" value="G3P_DH_FAD-dep"/>
</dbReference>
<feature type="domain" description="FAD dependent oxidoreductase" evidence="7">
    <location>
        <begin position="28"/>
        <end position="389"/>
    </location>
</feature>
<dbReference type="Pfam" id="PF16901">
    <property type="entry name" value="DAO_C"/>
    <property type="match status" value="1"/>
</dbReference>
<keyword evidence="10" id="KW-1185">Reference proteome</keyword>
<organism evidence="9 10">
    <name type="scientific">Castellaniella denitrificans</name>
    <dbReference type="NCBI Taxonomy" id="56119"/>
    <lineage>
        <taxon>Bacteria</taxon>
        <taxon>Pseudomonadati</taxon>
        <taxon>Pseudomonadota</taxon>
        <taxon>Betaproteobacteria</taxon>
        <taxon>Burkholderiales</taxon>
        <taxon>Alcaligenaceae</taxon>
        <taxon>Castellaniella</taxon>
    </lineage>
</organism>
<dbReference type="Pfam" id="PF01266">
    <property type="entry name" value="DAO"/>
    <property type="match status" value="1"/>
</dbReference>
<evidence type="ECO:0000256" key="1">
    <source>
        <dbReference type="ARBA" id="ARBA00001974"/>
    </source>
</evidence>